<gene>
    <name evidence="2" type="ORF">CFBP5477_003135</name>
</gene>
<organism evidence="2 3">
    <name type="scientific">Agrobacterium larrymoorei</name>
    <dbReference type="NCBI Taxonomy" id="160699"/>
    <lineage>
        <taxon>Bacteria</taxon>
        <taxon>Pseudomonadati</taxon>
        <taxon>Pseudomonadota</taxon>
        <taxon>Alphaproteobacteria</taxon>
        <taxon>Hyphomicrobiales</taxon>
        <taxon>Rhizobiaceae</taxon>
        <taxon>Rhizobium/Agrobacterium group</taxon>
        <taxon>Agrobacterium</taxon>
    </lineage>
</organism>
<sequence>MSLGSEFKDCLTALKKLGPSLYNTAETSKTSPFNKQPGQSGFNFGITPGNRNPPFQTAPEASKTAEPPSPTSSWTFEKREEDWGDTCYVETTQGEMLIGFMGAPGKDLVGFVENGYTGSVTTTWKIDGGGSYVSDGDVADYSGWHEFYGLPKDILTDAKNGKQLTISDSGGKTITLGLASASTPFAQFIECFNKAPAKAEATSDDSVDDHGALNRKNCLLQVNGKNAIDGACHWSESGLDKNSIYMQANGYFAYIEINQSTADGWWNETPGGTHAHSKLGKMKRDGQCWKSKTVRLCPGTE</sequence>
<name>A0AAF0H9F2_9HYPH</name>
<proteinExistence type="predicted"/>
<feature type="region of interest" description="Disordered" evidence="1">
    <location>
        <begin position="25"/>
        <end position="78"/>
    </location>
</feature>
<dbReference type="Proteomes" id="UP000298664">
    <property type="component" value="Chromosome Circular"/>
</dbReference>
<feature type="compositionally biased region" description="Polar residues" evidence="1">
    <location>
        <begin position="25"/>
        <end position="42"/>
    </location>
</feature>
<evidence type="ECO:0000256" key="1">
    <source>
        <dbReference type="SAM" id="MobiDB-lite"/>
    </source>
</evidence>
<dbReference type="AlphaFoldDB" id="A0AAF0H9F2"/>
<dbReference type="EMBL" id="CP124733">
    <property type="protein sequence ID" value="WHA41642.1"/>
    <property type="molecule type" value="Genomic_DNA"/>
</dbReference>
<reference evidence="2" key="1">
    <citation type="submission" date="2023-05" db="EMBL/GenBank/DDBJ databases">
        <title>Complete genome sequence of Agrobacterium larrymoorei CFBP5477.</title>
        <authorList>
            <person name="Yen H.-C."/>
            <person name="Chou L."/>
            <person name="Lin Y.-C."/>
            <person name="Lai E.-M."/>
            <person name="Kuo C.-H."/>
        </authorList>
    </citation>
    <scope>NUCLEOTIDE SEQUENCE</scope>
    <source>
        <strain evidence="2">CFBP5477</strain>
    </source>
</reference>
<dbReference type="RefSeq" id="WP_137393678.1">
    <property type="nucleotide sequence ID" value="NZ_CP124733.1"/>
</dbReference>
<evidence type="ECO:0000313" key="3">
    <source>
        <dbReference type="Proteomes" id="UP000298664"/>
    </source>
</evidence>
<evidence type="ECO:0000313" key="2">
    <source>
        <dbReference type="EMBL" id="WHA41642.1"/>
    </source>
</evidence>
<protein>
    <submittedName>
        <fullName evidence="2">Uncharacterized protein</fullName>
    </submittedName>
</protein>
<accession>A0AAF0H9F2</accession>